<gene>
    <name evidence="1" type="ORF">N868_01915</name>
</gene>
<accession>A0A0A0BWU9</accession>
<sequence length="75" mass="8507">MRYSEFRELVREVLGPQVGPALVRDQVLGALGDRTAQEALDEGVDPRVVWRALCDAMGVPEHERLGRDHAVRERR</sequence>
<organism evidence="1 2">
    <name type="scientific">Cellulomonas carbonis T26</name>
    <dbReference type="NCBI Taxonomy" id="947969"/>
    <lineage>
        <taxon>Bacteria</taxon>
        <taxon>Bacillati</taxon>
        <taxon>Actinomycetota</taxon>
        <taxon>Actinomycetes</taxon>
        <taxon>Micrococcales</taxon>
        <taxon>Cellulomonadaceae</taxon>
        <taxon>Cellulomonas</taxon>
    </lineage>
</organism>
<reference evidence="1 2" key="1">
    <citation type="submission" date="2013-08" db="EMBL/GenBank/DDBJ databases">
        <title>Genome sequencing of Cellulomonas carbonis T26.</title>
        <authorList>
            <person name="Chen F."/>
            <person name="Li Y."/>
            <person name="Wang G."/>
        </authorList>
    </citation>
    <scope>NUCLEOTIDE SEQUENCE [LARGE SCALE GENOMIC DNA]</scope>
    <source>
        <strain evidence="1 2">T26</strain>
    </source>
</reference>
<keyword evidence="2" id="KW-1185">Reference proteome</keyword>
<dbReference type="EMBL" id="AXCY01000008">
    <property type="protein sequence ID" value="KGM12152.1"/>
    <property type="molecule type" value="Genomic_DNA"/>
</dbReference>
<evidence type="ECO:0008006" key="3">
    <source>
        <dbReference type="Google" id="ProtNLM"/>
    </source>
</evidence>
<evidence type="ECO:0000313" key="2">
    <source>
        <dbReference type="Proteomes" id="UP000029839"/>
    </source>
</evidence>
<protein>
    <recommendedName>
        <fullName evidence="3">Signal transduction histidine kinase</fullName>
    </recommendedName>
</protein>
<evidence type="ECO:0000313" key="1">
    <source>
        <dbReference type="EMBL" id="KGM12152.1"/>
    </source>
</evidence>
<dbReference type="AlphaFoldDB" id="A0A0A0BWU9"/>
<proteinExistence type="predicted"/>
<dbReference type="RefSeq" id="WP_043603206.1">
    <property type="nucleotide sequence ID" value="NZ_AXCY01000008.1"/>
</dbReference>
<comment type="caution">
    <text evidence="1">The sequence shown here is derived from an EMBL/GenBank/DDBJ whole genome shotgun (WGS) entry which is preliminary data.</text>
</comment>
<reference evidence="1 2" key="2">
    <citation type="journal article" date="2015" name="Stand. Genomic Sci.">
        <title>Draft genome sequence of Cellulomonas carbonis T26(T) and comparative analysis of six Cellulomonas genomes.</title>
        <authorList>
            <person name="Zhuang W."/>
            <person name="Zhang S."/>
            <person name="Xia X."/>
            <person name="Wang G."/>
        </authorList>
    </citation>
    <scope>NUCLEOTIDE SEQUENCE [LARGE SCALE GENOMIC DNA]</scope>
    <source>
        <strain evidence="1 2">T26</strain>
    </source>
</reference>
<name>A0A0A0BWU9_9CELL</name>
<dbReference type="Proteomes" id="UP000029839">
    <property type="component" value="Unassembled WGS sequence"/>
</dbReference>
<dbReference type="OrthoDB" id="3215033at2"/>
<dbReference type="InterPro" id="IPR021408">
    <property type="entry name" value="DUF3046"/>
</dbReference>
<dbReference type="Pfam" id="PF11248">
    <property type="entry name" value="DUF3046"/>
    <property type="match status" value="1"/>
</dbReference>